<evidence type="ECO:0000313" key="3">
    <source>
        <dbReference type="Proteomes" id="UP000838763"/>
    </source>
</evidence>
<keyword evidence="1" id="KW-1133">Transmembrane helix</keyword>
<keyword evidence="1" id="KW-0472">Membrane</keyword>
<evidence type="ECO:0000256" key="1">
    <source>
        <dbReference type="SAM" id="Phobius"/>
    </source>
</evidence>
<evidence type="ECO:0000313" key="2">
    <source>
        <dbReference type="EMBL" id="CAI4214413.1"/>
    </source>
</evidence>
<reference evidence="2" key="1">
    <citation type="submission" date="2022-11" db="EMBL/GenBank/DDBJ databases">
        <authorList>
            <person name="Scott C."/>
            <person name="Bruce N."/>
        </authorList>
    </citation>
    <scope>NUCLEOTIDE SEQUENCE</scope>
</reference>
<proteinExistence type="predicted"/>
<protein>
    <submittedName>
        <fullName evidence="2">Uncharacterized protein</fullName>
    </submittedName>
</protein>
<name>A0A9P1M972_9PEZI</name>
<keyword evidence="3" id="KW-1185">Reference proteome</keyword>
<dbReference type="Proteomes" id="UP000838763">
    <property type="component" value="Unassembled WGS sequence"/>
</dbReference>
<dbReference type="OrthoDB" id="39175at2759"/>
<sequence>MRRSSLQSRTTIEYFDHELFWKTFKFTCRYAQGLNLHNLDGNASSAVGSIIKDGDRKSLWMLIQIDLFFRLLCDTPPETATGPGAVSTSCFIVSSRITLILAQFFQLVDSPAAAMDHPESWQLDDWIKRRSDDVNLVWALSDVLITGYMGIIFMLRKVAALRAGVPTPIQCDADLPDYPVVRRVSRAVLHIADAVLEHHPYPSIVAMLFGACQANIPCAFLLRDALGDQGGSAKNDVSTTNLADREADLALVSRVARHLAVVSKTETDFAPLTVALDSLCEEAARQIERERGVI</sequence>
<dbReference type="EMBL" id="CALLCH030000011">
    <property type="protein sequence ID" value="CAI4214413.1"/>
    <property type="molecule type" value="Genomic_DNA"/>
</dbReference>
<feature type="transmembrane region" description="Helical" evidence="1">
    <location>
        <begin position="136"/>
        <end position="155"/>
    </location>
</feature>
<keyword evidence="1" id="KW-0812">Transmembrane</keyword>
<organism evidence="2 3">
    <name type="scientific">Parascedosporium putredinis</name>
    <dbReference type="NCBI Taxonomy" id="1442378"/>
    <lineage>
        <taxon>Eukaryota</taxon>
        <taxon>Fungi</taxon>
        <taxon>Dikarya</taxon>
        <taxon>Ascomycota</taxon>
        <taxon>Pezizomycotina</taxon>
        <taxon>Sordariomycetes</taxon>
        <taxon>Hypocreomycetidae</taxon>
        <taxon>Microascales</taxon>
        <taxon>Microascaceae</taxon>
        <taxon>Parascedosporium</taxon>
    </lineage>
</organism>
<accession>A0A9P1M972</accession>
<dbReference type="AlphaFoldDB" id="A0A9P1M972"/>
<gene>
    <name evidence="2" type="ORF">PPNO1_LOCUS4144</name>
</gene>
<comment type="caution">
    <text evidence="2">The sequence shown here is derived from an EMBL/GenBank/DDBJ whole genome shotgun (WGS) entry which is preliminary data.</text>
</comment>